<organism evidence="6 8">
    <name type="scientific">Durusdinium trenchii</name>
    <dbReference type="NCBI Taxonomy" id="1381693"/>
    <lineage>
        <taxon>Eukaryota</taxon>
        <taxon>Sar</taxon>
        <taxon>Alveolata</taxon>
        <taxon>Dinophyceae</taxon>
        <taxon>Suessiales</taxon>
        <taxon>Symbiodiniaceae</taxon>
        <taxon>Durusdinium</taxon>
    </lineage>
</organism>
<dbReference type="SUPFAM" id="SSF53756">
    <property type="entry name" value="UDP-Glycosyltransferase/glycogen phosphorylase"/>
    <property type="match status" value="1"/>
</dbReference>
<dbReference type="Gene3D" id="3.40.50.2000">
    <property type="entry name" value="Glycogen Phosphorylase B"/>
    <property type="match status" value="2"/>
</dbReference>
<proteinExistence type="predicted"/>
<feature type="compositionally biased region" description="Low complexity" evidence="2">
    <location>
        <begin position="88"/>
        <end position="99"/>
    </location>
</feature>
<dbReference type="InterPro" id="IPR057589">
    <property type="entry name" value="GT_PLOD"/>
</dbReference>
<feature type="domain" description="PLOD1-3-like GT" evidence="4">
    <location>
        <begin position="491"/>
        <end position="696"/>
    </location>
</feature>
<dbReference type="InterPro" id="IPR001296">
    <property type="entry name" value="Glyco_trans_1"/>
</dbReference>
<evidence type="ECO:0000313" key="7">
    <source>
        <dbReference type="EMBL" id="CAK9111695.1"/>
    </source>
</evidence>
<evidence type="ECO:0000313" key="5">
    <source>
        <dbReference type="EMBL" id="CAK9006409.1"/>
    </source>
</evidence>
<accession>A0ABP0IWF5</accession>
<evidence type="ECO:0000313" key="6">
    <source>
        <dbReference type="EMBL" id="CAK9006421.1"/>
    </source>
</evidence>
<dbReference type="EMBL" id="CAXAMM010005203">
    <property type="protein sequence ID" value="CAK9006421.1"/>
    <property type="molecule type" value="Genomic_DNA"/>
</dbReference>
<feature type="domain" description="Glycosyl transferase family 1" evidence="3">
    <location>
        <begin position="278"/>
        <end position="428"/>
    </location>
</feature>
<evidence type="ECO:0000259" key="4">
    <source>
        <dbReference type="Pfam" id="PF25342"/>
    </source>
</evidence>
<reference evidence="6 8" key="1">
    <citation type="submission" date="2024-02" db="EMBL/GenBank/DDBJ databases">
        <authorList>
            <person name="Chen Y."/>
            <person name="Shah S."/>
            <person name="Dougan E. K."/>
            <person name="Thang M."/>
            <person name="Chan C."/>
        </authorList>
    </citation>
    <scope>NUCLEOTIDE SEQUENCE [LARGE SCALE GENOMIC DNA]</scope>
</reference>
<dbReference type="EMBL" id="CAXAMM010043783">
    <property type="protein sequence ID" value="CAK9111695.1"/>
    <property type="molecule type" value="Genomic_DNA"/>
</dbReference>
<evidence type="ECO:0000256" key="1">
    <source>
        <dbReference type="ARBA" id="ARBA00022676"/>
    </source>
</evidence>
<dbReference type="InterPro" id="IPR029063">
    <property type="entry name" value="SAM-dependent_MTases_sf"/>
</dbReference>
<dbReference type="Pfam" id="PF25342">
    <property type="entry name" value="GT_PLOD"/>
    <property type="match status" value="1"/>
</dbReference>
<keyword evidence="8" id="KW-1185">Reference proteome</keyword>
<dbReference type="Pfam" id="PF00534">
    <property type="entry name" value="Glycos_transf_1"/>
    <property type="match status" value="1"/>
</dbReference>
<evidence type="ECO:0000259" key="3">
    <source>
        <dbReference type="Pfam" id="PF00534"/>
    </source>
</evidence>
<dbReference type="CDD" id="cd03801">
    <property type="entry name" value="GT4_PimA-like"/>
    <property type="match status" value="1"/>
</dbReference>
<protein>
    <submittedName>
        <fullName evidence="6">N-acetyl-alpha-D-glucosaminyl L-malate synthase (GlcNAc-Mal synthase) (L-malic acid glycosyltransferase BshA)</fullName>
    </submittedName>
</protein>
<gene>
    <name evidence="7" type="ORF">SCF082_LOCUS51812</name>
    <name evidence="5" type="ORF">SCF082_LOCUS9005</name>
    <name evidence="6" type="ORF">SCF082_LOCUS9015</name>
</gene>
<evidence type="ECO:0000256" key="2">
    <source>
        <dbReference type="SAM" id="MobiDB-lite"/>
    </source>
</evidence>
<dbReference type="Pfam" id="PF13578">
    <property type="entry name" value="Methyltransf_24"/>
    <property type="match status" value="1"/>
</dbReference>
<dbReference type="CDD" id="cd22997">
    <property type="entry name" value="GT_LH"/>
    <property type="match status" value="1"/>
</dbReference>
<dbReference type="SUPFAM" id="SSF53335">
    <property type="entry name" value="S-adenosyl-L-methionine-dependent methyltransferases"/>
    <property type="match status" value="1"/>
</dbReference>
<feature type="region of interest" description="Disordered" evidence="2">
    <location>
        <begin position="88"/>
        <end position="116"/>
    </location>
</feature>
<evidence type="ECO:0000313" key="8">
    <source>
        <dbReference type="Proteomes" id="UP001642464"/>
    </source>
</evidence>
<name>A0ABP0IWF5_9DINO</name>
<comment type="caution">
    <text evidence="6">The sequence shown here is derived from an EMBL/GenBank/DDBJ whole genome shotgun (WGS) entry which is preliminary data.</text>
</comment>
<dbReference type="EMBL" id="CAXAMM010005199">
    <property type="protein sequence ID" value="CAK9006409.1"/>
    <property type="molecule type" value="Genomic_DNA"/>
</dbReference>
<dbReference type="Proteomes" id="UP001642464">
    <property type="component" value="Unassembled WGS sequence"/>
</dbReference>
<keyword evidence="1" id="KW-0328">Glycosyltransferase</keyword>
<sequence>MSHAGNDYLGGPSAYPDDAEFLSASGFSFEGTQLNSASSMAGGLGENWMSASSGFGLEAASASGLGAAFPAADWESASAGFGSSSPFQVQSQVQEQGVPTVRASFPSPQSLDASHRPAVSQLGRPLRITSIGPCLVRGGAEQWLIYLERFLDPRRCQLQRAIVTNPKHLDPHFAAELKTKVEVGTPDVVRRAAADSDVLVIWGVPADRVLNGFRPRLSIFIAHGDGPWTRQRLMGSSSVIDHVAAVSDRVRTSVCSGFPTTVIYNGVDQVRLAESRPREDVRAQFGFSRDDFVLGFMGRFSEEKRVDRIIDALAMLPPRFKGFFVGWGVLQGRLLQAANDRIPGRFAFTTAAEHLGDYYGAMDAKCLVSREEGFSLALLEAMMCRKPVIVTPVGSVPEVIQDRINGVVVDGSPESIARAAMTLAEHPEWARPLRVIVGAEVRDVRVIRLSNRLFGTEPLAAHCPGPLHDEWRMFEAAVLTSGRRECACPDLTILTWDSRRETKGPSPLEKSLQLLGVQPVVLGAGRDPWRNRDKISLTAEALPHVTTPFVMAIDAHDALVVGDPSQFVERFCRNFACQLVFNATGSWCWPPLPEFLDFESSLPAAAGAHGRHWFNSGAWIGRTAFCRDYFRVLSEEPSVPGFNASDQAIFKRTWPNWYPEVQLDYQSVLFQWFNEDRKHFHIERSLDSRQVQLLNVLKSRPQWMNRTRLRGAEVGVWEGLTSAALLNHLPHLELWMIDPWLPFKGACGLDALDAAAFWRAKERARWWTQSHEDRRYMVEEASEDAALWFGNHALDFVFLDGNHLYESIRQDIAWWWPKVAPGGLLMGHDYGVYGDADGRWGVRRAVDEFAAREGRKVSVGMDGVWWIEKAP</sequence>
<keyword evidence="1" id="KW-0808">Transferase</keyword>
<dbReference type="PANTHER" id="PTHR12526">
    <property type="entry name" value="GLYCOSYLTRANSFERASE"/>
    <property type="match status" value="1"/>
</dbReference>
<dbReference type="Gene3D" id="3.40.50.150">
    <property type="entry name" value="Vaccinia Virus protein VP39"/>
    <property type="match status" value="1"/>
</dbReference>